<feature type="binding site" evidence="1">
    <location>
        <position position="47"/>
    </location>
    <ligand>
        <name>Mg(2+)</name>
        <dbReference type="ChEBI" id="CHEBI:18420"/>
        <label>1</label>
    </ligand>
</feature>
<dbReference type="SUPFAM" id="SSF101478">
    <property type="entry name" value="ADP-ribosylglycohydrolase"/>
    <property type="match status" value="1"/>
</dbReference>
<dbReference type="Proteomes" id="UP000004671">
    <property type="component" value="Chromosome"/>
</dbReference>
<dbReference type="GO" id="GO:0046872">
    <property type="term" value="F:metal ion binding"/>
    <property type="evidence" value="ECO:0007669"/>
    <property type="project" value="UniProtKB-KW"/>
</dbReference>
<evidence type="ECO:0000313" key="2">
    <source>
        <dbReference type="EMBL" id="APF18439.1"/>
    </source>
</evidence>
<evidence type="ECO:0000256" key="1">
    <source>
        <dbReference type="PIRSR" id="PIRSR605502-1"/>
    </source>
</evidence>
<feature type="binding site" evidence="1">
    <location>
        <position position="258"/>
    </location>
    <ligand>
        <name>Mg(2+)</name>
        <dbReference type="ChEBI" id="CHEBI:18420"/>
        <label>1</label>
    </ligand>
</feature>
<name>H1XRG4_CALAY</name>
<dbReference type="InterPro" id="IPR050792">
    <property type="entry name" value="ADP-ribosylglycohydrolase"/>
</dbReference>
<reference evidence="2 5" key="2">
    <citation type="submission" date="2016-11" db="EMBL/GenBank/DDBJ databases">
        <title>Genomic analysis of Caldithrix abyssi and proposal of a novel bacterial phylum Caldithrichaeota.</title>
        <authorList>
            <person name="Kublanov I."/>
            <person name="Sigalova O."/>
            <person name="Gavrilov S."/>
            <person name="Lebedinsky A."/>
            <person name="Ivanova N."/>
            <person name="Daum C."/>
            <person name="Reddy T."/>
            <person name="Klenk H.P."/>
            <person name="Goker M."/>
            <person name="Reva O."/>
            <person name="Miroshnichenko M."/>
            <person name="Kyprides N."/>
            <person name="Woyke T."/>
            <person name="Gelfand M."/>
        </authorList>
    </citation>
    <scope>NUCLEOTIDE SEQUENCE [LARGE SCALE GENOMIC DNA]</scope>
    <source>
        <strain evidence="2 5">LF13</strain>
    </source>
</reference>
<keyword evidence="2" id="KW-0378">Hydrolase</keyword>
<evidence type="ECO:0000313" key="4">
    <source>
        <dbReference type="Proteomes" id="UP000004671"/>
    </source>
</evidence>
<dbReference type="FunCoup" id="H1XRG4">
    <property type="interactions" value="197"/>
</dbReference>
<comment type="cofactor">
    <cofactor evidence="1">
        <name>Mg(2+)</name>
        <dbReference type="ChEBI" id="CHEBI:18420"/>
    </cofactor>
    <text evidence="1">Binds 2 magnesium ions per subunit.</text>
</comment>
<dbReference type="eggNOG" id="COG1397">
    <property type="taxonomic scope" value="Bacteria"/>
</dbReference>
<keyword evidence="1" id="KW-0460">Magnesium</keyword>
<keyword evidence="1" id="KW-0479">Metal-binding</keyword>
<dbReference type="InterPro" id="IPR036705">
    <property type="entry name" value="Ribosyl_crysJ1_sf"/>
</dbReference>
<dbReference type="GO" id="GO:0016787">
    <property type="term" value="F:hydrolase activity"/>
    <property type="evidence" value="ECO:0007669"/>
    <property type="project" value="UniProtKB-KW"/>
</dbReference>
<dbReference type="EMBL" id="CP018099">
    <property type="protein sequence ID" value="APF18439.1"/>
    <property type="molecule type" value="Genomic_DNA"/>
</dbReference>
<protein>
    <submittedName>
        <fullName evidence="3">ADP-ribosylation/Crystallin J1</fullName>
    </submittedName>
    <submittedName>
        <fullName evidence="2">ADP-ribosylglycohydrolase</fullName>
    </submittedName>
</protein>
<dbReference type="Proteomes" id="UP000183868">
    <property type="component" value="Chromosome"/>
</dbReference>
<dbReference type="PANTHER" id="PTHR16222">
    <property type="entry name" value="ADP-RIBOSYLGLYCOHYDROLASE"/>
    <property type="match status" value="1"/>
</dbReference>
<dbReference type="AlphaFoldDB" id="H1XRG4"/>
<proteinExistence type="predicted"/>
<evidence type="ECO:0000313" key="3">
    <source>
        <dbReference type="EMBL" id="EHO42445.1"/>
    </source>
</evidence>
<sequence>MPHSIRLMFLSLEGLALGDAFGEQFFNRANAKYFHAQALPPGQWKWSDDTHMALSIVEMLKEEGTIDPDMLAKKFAFRYSQQPWRGYGWGAARLLRAVAEGGDWRKLAPALFKGGSYGNGAAMRVAPLGAFFKDDFQRLINEARKSAMVTHAHPEGQAGAIAVAVAAGLAGRKAKLTGSDFIAVVAEWTPESVVRDKLILATRMEAEDFDNAVQTLGTGRRVSAQDTVPFCVWCVAHFGHHFETALWKCVAGRGDMDTTCAIVGGIAALRCGRLPQNWLEHREPLEI</sequence>
<dbReference type="Pfam" id="PF03747">
    <property type="entry name" value="ADP_ribosyl_GH"/>
    <property type="match status" value="1"/>
</dbReference>
<dbReference type="InParanoid" id="H1XRG4"/>
<organism evidence="3 4">
    <name type="scientific">Caldithrix abyssi DSM 13497</name>
    <dbReference type="NCBI Taxonomy" id="880073"/>
    <lineage>
        <taxon>Bacteria</taxon>
        <taxon>Pseudomonadati</taxon>
        <taxon>Calditrichota</taxon>
        <taxon>Calditrichia</taxon>
        <taxon>Calditrichales</taxon>
        <taxon>Calditrichaceae</taxon>
        <taxon>Caldithrix</taxon>
    </lineage>
</organism>
<dbReference type="KEGG" id="caby:Cabys_1690"/>
<feature type="binding site" evidence="1">
    <location>
        <position position="49"/>
    </location>
    <ligand>
        <name>Mg(2+)</name>
        <dbReference type="ChEBI" id="CHEBI:18420"/>
        <label>1</label>
    </ligand>
</feature>
<dbReference type="HOGENOM" id="CLU_024566_5_0_0"/>
<dbReference type="RefSeq" id="WP_006929786.1">
    <property type="nucleotide sequence ID" value="NZ_CM001402.1"/>
</dbReference>
<feature type="binding site" evidence="1">
    <location>
        <position position="48"/>
    </location>
    <ligand>
        <name>Mg(2+)</name>
        <dbReference type="ChEBI" id="CHEBI:18420"/>
        <label>1</label>
    </ligand>
</feature>
<gene>
    <name evidence="2" type="ORF">Cabys_1690</name>
    <name evidence="3" type="ORF">Calab_2838</name>
</gene>
<dbReference type="EMBL" id="CM001402">
    <property type="protein sequence ID" value="EHO42445.1"/>
    <property type="molecule type" value="Genomic_DNA"/>
</dbReference>
<dbReference type="PANTHER" id="PTHR16222:SF12">
    <property type="entry name" value="ADP-RIBOSYLGLYCOHYDROLASE-RELATED"/>
    <property type="match status" value="1"/>
</dbReference>
<feature type="binding site" evidence="1">
    <location>
        <position position="255"/>
    </location>
    <ligand>
        <name>Mg(2+)</name>
        <dbReference type="ChEBI" id="CHEBI:18420"/>
        <label>1</label>
    </ligand>
</feature>
<evidence type="ECO:0000313" key="5">
    <source>
        <dbReference type="Proteomes" id="UP000183868"/>
    </source>
</evidence>
<feature type="binding site" evidence="1">
    <location>
        <position position="257"/>
    </location>
    <ligand>
        <name>Mg(2+)</name>
        <dbReference type="ChEBI" id="CHEBI:18420"/>
        <label>1</label>
    </ligand>
</feature>
<reference evidence="3 4" key="1">
    <citation type="submission" date="2011-09" db="EMBL/GenBank/DDBJ databases">
        <title>The permanent draft genome of Caldithrix abyssi DSM 13497.</title>
        <authorList>
            <consortium name="US DOE Joint Genome Institute (JGI-PGF)"/>
            <person name="Lucas S."/>
            <person name="Han J."/>
            <person name="Lapidus A."/>
            <person name="Bruce D."/>
            <person name="Goodwin L."/>
            <person name="Pitluck S."/>
            <person name="Peters L."/>
            <person name="Kyrpides N."/>
            <person name="Mavromatis K."/>
            <person name="Ivanova N."/>
            <person name="Mikhailova N."/>
            <person name="Chertkov O."/>
            <person name="Detter J.C."/>
            <person name="Tapia R."/>
            <person name="Han C."/>
            <person name="Land M."/>
            <person name="Hauser L."/>
            <person name="Markowitz V."/>
            <person name="Cheng J.-F."/>
            <person name="Hugenholtz P."/>
            <person name="Woyke T."/>
            <person name="Wu D."/>
            <person name="Spring S."/>
            <person name="Brambilla E."/>
            <person name="Klenk H.-P."/>
            <person name="Eisen J.A."/>
        </authorList>
    </citation>
    <scope>NUCLEOTIDE SEQUENCE [LARGE SCALE GENOMIC DNA]</scope>
    <source>
        <strain evidence="3 4">DSM 13497</strain>
    </source>
</reference>
<dbReference type="Gene3D" id="1.10.4080.10">
    <property type="entry name" value="ADP-ribosylation/Crystallin J1"/>
    <property type="match status" value="1"/>
</dbReference>
<dbReference type="PaxDb" id="880073-Calab_2838"/>
<keyword evidence="4" id="KW-1185">Reference proteome</keyword>
<dbReference type="InterPro" id="IPR005502">
    <property type="entry name" value="Ribosyl_crysJ1"/>
</dbReference>
<accession>H1XRG4</accession>
<dbReference type="STRING" id="880073.Cabys_1690"/>